<feature type="compositionally biased region" description="Polar residues" evidence="3">
    <location>
        <begin position="165"/>
        <end position="180"/>
    </location>
</feature>
<evidence type="ECO:0000313" key="5">
    <source>
        <dbReference type="EMBL" id="AUB34661.1"/>
    </source>
</evidence>
<dbReference type="InterPro" id="IPR031107">
    <property type="entry name" value="Small_HSP"/>
</dbReference>
<dbReference type="AlphaFoldDB" id="A0A2K8SGS8"/>
<feature type="region of interest" description="Disordered" evidence="3">
    <location>
        <begin position="155"/>
        <end position="180"/>
    </location>
</feature>
<comment type="similarity">
    <text evidence="1 2">Belongs to the small heat shock protein (HSP20) family.</text>
</comment>
<dbReference type="Pfam" id="PF00011">
    <property type="entry name" value="HSP20"/>
    <property type="match status" value="1"/>
</dbReference>
<dbReference type="RefSeq" id="WP_100897197.1">
    <property type="nucleotide sequence ID" value="NZ_CAWNNC010000001.1"/>
</dbReference>
<evidence type="ECO:0000256" key="3">
    <source>
        <dbReference type="SAM" id="MobiDB-lite"/>
    </source>
</evidence>
<dbReference type="Proteomes" id="UP000232003">
    <property type="component" value="Chromosome"/>
</dbReference>
<evidence type="ECO:0000256" key="1">
    <source>
        <dbReference type="PROSITE-ProRule" id="PRU00285"/>
    </source>
</evidence>
<sequence>MALIRWEPFREMEILRRQMDQLFSELTAAERGNSEISPSPRTAWVPAVELSDNGSEFVLRVEIPGVEAKNLDVQVTQDAVSIAGEHRYEKHSESNAKVHSEFRYGNFTRVVPLPSKVQNQQVKADMKDGILILTLPKLEQEQNKVFKVNLGHSQSPTASIEAGNGNAQPNIKSQETVQAT</sequence>
<dbReference type="CDD" id="cd06464">
    <property type="entry name" value="ACD_sHsps-like"/>
    <property type="match status" value="1"/>
</dbReference>
<reference evidence="5 6" key="1">
    <citation type="submission" date="2017-11" db="EMBL/GenBank/DDBJ databases">
        <title>Complete genome of a free-living desiccation-tolerant cyanobacterium and its photosynthetic adaptation to extreme terrestrial habitat.</title>
        <authorList>
            <person name="Shang J."/>
        </authorList>
    </citation>
    <scope>NUCLEOTIDE SEQUENCE [LARGE SCALE GENOMIC DNA]</scope>
    <source>
        <strain evidence="5 6">CCNUN1</strain>
    </source>
</reference>
<evidence type="ECO:0000259" key="4">
    <source>
        <dbReference type="PROSITE" id="PS01031"/>
    </source>
</evidence>
<gene>
    <name evidence="5" type="ORF">COO91_00490</name>
</gene>
<protein>
    <submittedName>
        <fullName evidence="5">HSP20, HSP20 family protein</fullName>
    </submittedName>
</protein>
<evidence type="ECO:0000313" key="6">
    <source>
        <dbReference type="Proteomes" id="UP000232003"/>
    </source>
</evidence>
<dbReference type="SUPFAM" id="SSF49764">
    <property type="entry name" value="HSP20-like chaperones"/>
    <property type="match status" value="1"/>
</dbReference>
<organism evidence="5 6">
    <name type="scientific">Nostoc flagelliforme CCNUN1</name>
    <dbReference type="NCBI Taxonomy" id="2038116"/>
    <lineage>
        <taxon>Bacteria</taxon>
        <taxon>Bacillati</taxon>
        <taxon>Cyanobacteriota</taxon>
        <taxon>Cyanophyceae</taxon>
        <taxon>Nostocales</taxon>
        <taxon>Nostocaceae</taxon>
        <taxon>Nostoc</taxon>
    </lineage>
</organism>
<keyword evidence="6" id="KW-1185">Reference proteome</keyword>
<dbReference type="InterPro" id="IPR008978">
    <property type="entry name" value="HSP20-like_chaperone"/>
</dbReference>
<dbReference type="Gene3D" id="2.60.40.790">
    <property type="match status" value="1"/>
</dbReference>
<proteinExistence type="inferred from homology"/>
<dbReference type="EMBL" id="CP024785">
    <property type="protein sequence ID" value="AUB34661.1"/>
    <property type="molecule type" value="Genomic_DNA"/>
</dbReference>
<dbReference type="InterPro" id="IPR002068">
    <property type="entry name" value="A-crystallin/Hsp20_dom"/>
</dbReference>
<dbReference type="OrthoDB" id="9811615at2"/>
<name>A0A2K8SGS8_9NOSO</name>
<feature type="domain" description="SHSP" evidence="4">
    <location>
        <begin position="39"/>
        <end position="151"/>
    </location>
</feature>
<dbReference type="PROSITE" id="PS01031">
    <property type="entry name" value="SHSP"/>
    <property type="match status" value="1"/>
</dbReference>
<dbReference type="PANTHER" id="PTHR11527">
    <property type="entry name" value="HEAT-SHOCK PROTEIN 20 FAMILY MEMBER"/>
    <property type="match status" value="1"/>
</dbReference>
<dbReference type="KEGG" id="nfl:COO91_00490"/>
<accession>A0A2K8SGS8</accession>
<evidence type="ECO:0000256" key="2">
    <source>
        <dbReference type="RuleBase" id="RU003616"/>
    </source>
</evidence>